<dbReference type="EMBL" id="HACA01030371">
    <property type="protein sequence ID" value="CDW47732.1"/>
    <property type="molecule type" value="Transcribed_RNA"/>
</dbReference>
<sequence>LIVDYSLPVPPNTLNHLPGLSTLWDKPGFLLLDIGVSDPFFIVSHNGSILFLFSKHL</sequence>
<feature type="non-terminal residue" evidence="1">
    <location>
        <position position="1"/>
    </location>
</feature>
<reference evidence="1" key="1">
    <citation type="submission" date="2014-05" db="EMBL/GenBank/DDBJ databases">
        <authorList>
            <person name="Chronopoulou M."/>
        </authorList>
    </citation>
    <scope>NUCLEOTIDE SEQUENCE</scope>
    <source>
        <tissue evidence="1">Whole organism</tissue>
    </source>
</reference>
<evidence type="ECO:0000313" key="1">
    <source>
        <dbReference type="EMBL" id="CDW47732.1"/>
    </source>
</evidence>
<organism evidence="1">
    <name type="scientific">Lepeophtheirus salmonis</name>
    <name type="common">Salmon louse</name>
    <name type="synonym">Caligus salmonis</name>
    <dbReference type="NCBI Taxonomy" id="72036"/>
    <lineage>
        <taxon>Eukaryota</taxon>
        <taxon>Metazoa</taxon>
        <taxon>Ecdysozoa</taxon>
        <taxon>Arthropoda</taxon>
        <taxon>Crustacea</taxon>
        <taxon>Multicrustacea</taxon>
        <taxon>Hexanauplia</taxon>
        <taxon>Copepoda</taxon>
        <taxon>Siphonostomatoida</taxon>
        <taxon>Caligidae</taxon>
        <taxon>Lepeophtheirus</taxon>
    </lineage>
</organism>
<protein>
    <submittedName>
        <fullName evidence="1">Uncharacterized protein</fullName>
    </submittedName>
</protein>
<name>A0A0K2VC19_LEPSM</name>
<dbReference type="AlphaFoldDB" id="A0A0K2VC19"/>
<accession>A0A0K2VC19</accession>
<proteinExistence type="predicted"/>